<dbReference type="EMBL" id="BK001868">
    <property type="protein sequence ID" value="DAA02714.1"/>
    <property type="molecule type" value="Genomic_DNA"/>
</dbReference>
<sequence>MWPLFSCQRSLHGDSYQISQTRQPAELRFEIPSPIANFCHLFDDQLDGPQTKCKPHPPAIAPVPQVINPTTPPARGSLSVRFHSTTSFGQSLGARSRSRSKKLGCGAQLKYVYHQSERHGYLYNLLPTVLGNIKNSLTGSTQSHRPVERRMEAKGSCCSFFDFLSFRKRVEKDNSRKSLELLAYKDEEISEHIE</sequence>
<evidence type="ECO:0000313" key="1">
    <source>
        <dbReference type="EMBL" id="DAA02714.1"/>
    </source>
</evidence>
<gene>
    <name evidence="1" type="ORF">HDC07888</name>
</gene>
<organism evidence="1">
    <name type="scientific">Drosophila melanogaster</name>
    <name type="common">Fruit fly</name>
    <dbReference type="NCBI Taxonomy" id="7227"/>
    <lineage>
        <taxon>Eukaryota</taxon>
        <taxon>Metazoa</taxon>
        <taxon>Ecdysozoa</taxon>
        <taxon>Arthropoda</taxon>
        <taxon>Hexapoda</taxon>
        <taxon>Insecta</taxon>
        <taxon>Pterygota</taxon>
        <taxon>Neoptera</taxon>
        <taxon>Endopterygota</taxon>
        <taxon>Diptera</taxon>
        <taxon>Brachycera</taxon>
        <taxon>Muscomorpha</taxon>
        <taxon>Ephydroidea</taxon>
        <taxon>Drosophilidae</taxon>
        <taxon>Drosophila</taxon>
        <taxon>Sophophora</taxon>
    </lineage>
</organism>
<dbReference type="AlphaFoldDB" id="Q6ILZ8"/>
<accession>Q6ILZ8</accession>
<proteinExistence type="predicted"/>
<reference evidence="1" key="1">
    <citation type="journal article" date="2003" name="Genome Biol.">
        <title>An integrated gene annotation and transcriptional profiling approach towards the full gene content of the Drosophila genome.</title>
        <authorList>
            <person name="Hild M."/>
            <person name="Beckmann B."/>
            <person name="Haas S.A."/>
            <person name="Koch B."/>
            <person name="Solovyev V."/>
            <person name="Busold C."/>
            <person name="Fellenberg K."/>
            <person name="Boutros M."/>
            <person name="Vingron M."/>
            <person name="Sauer F."/>
            <person name="Hoheisel J.D."/>
            <person name="Paro R."/>
        </authorList>
    </citation>
    <scope>NUCLEOTIDE SEQUENCE</scope>
</reference>
<name>Q6ILZ8_DROME</name>
<protein>
    <submittedName>
        <fullName evidence="1">HDC07888</fullName>
    </submittedName>
</protein>